<evidence type="ECO:0000313" key="2">
    <source>
        <dbReference type="EMBL" id="VFK43714.1"/>
    </source>
</evidence>
<dbReference type="InterPro" id="IPR027417">
    <property type="entry name" value="P-loop_NTPase"/>
</dbReference>
<keyword evidence="1" id="KW-0175">Coiled coil</keyword>
<gene>
    <name evidence="2" type="ORF">BECKTC1821D_GA0114238_10183</name>
</gene>
<evidence type="ECO:0008006" key="3">
    <source>
        <dbReference type="Google" id="ProtNLM"/>
    </source>
</evidence>
<dbReference type="AlphaFoldDB" id="A0A450YQ89"/>
<dbReference type="Gene3D" id="3.40.50.300">
    <property type="entry name" value="P-loop containing nucleotide triphosphate hydrolases"/>
    <property type="match status" value="1"/>
</dbReference>
<proteinExistence type="predicted"/>
<organism evidence="2">
    <name type="scientific">Candidatus Kentrum sp. TC</name>
    <dbReference type="NCBI Taxonomy" id="2126339"/>
    <lineage>
        <taxon>Bacteria</taxon>
        <taxon>Pseudomonadati</taxon>
        <taxon>Pseudomonadota</taxon>
        <taxon>Gammaproteobacteria</taxon>
        <taxon>Candidatus Kentrum</taxon>
    </lineage>
</organism>
<protein>
    <recommendedName>
        <fullName evidence="3">AAA domain-containing protein</fullName>
    </recommendedName>
</protein>
<feature type="coiled-coil region" evidence="1">
    <location>
        <begin position="197"/>
        <end position="224"/>
    </location>
</feature>
<sequence length="297" mass="33543">MNIRDIIIYSHSGKMRRISFNLNGLNIVTGRSSTGKSTLSDIVEYCMGQSDFKIPEGPIRDNVAWYSVIYQFPGEQVLIAKPAPGPNALSCSRAMIRRGGVIEPPSFSELRQDSDDATVVSVLSDLLGIPANRTDVPQDQSRTSYAATIKHTYFYLFQKQVLIANKEQLFYRQNEQQMPQAIKDTLPILLGVAPDNRLEIDSKLRAARRELKIAQKRLSEARQFSEQLNIQASGLLSEAQQVGILARGVSPETTQEALDTLSKVAKWKPTPIYRMRTRDEYPNWKTILRPYGRKRPS</sequence>
<reference evidence="2" key="1">
    <citation type="submission" date="2019-02" db="EMBL/GenBank/DDBJ databases">
        <authorList>
            <person name="Gruber-Vodicka R. H."/>
            <person name="Seah K. B. B."/>
        </authorList>
    </citation>
    <scope>NUCLEOTIDE SEQUENCE</scope>
    <source>
        <strain evidence="2">BECK_BZ123</strain>
    </source>
</reference>
<evidence type="ECO:0000256" key="1">
    <source>
        <dbReference type="SAM" id="Coils"/>
    </source>
</evidence>
<dbReference type="EMBL" id="CAADFS010000018">
    <property type="protein sequence ID" value="VFK43714.1"/>
    <property type="molecule type" value="Genomic_DNA"/>
</dbReference>
<name>A0A450YQ89_9GAMM</name>
<accession>A0A450YQ89</accession>